<keyword evidence="2" id="KW-1003">Cell membrane</keyword>
<dbReference type="EMBL" id="AP014924">
    <property type="protein sequence ID" value="BAS26060.1"/>
    <property type="molecule type" value="Genomic_DNA"/>
</dbReference>
<feature type="region of interest" description="Disordered" evidence="6">
    <location>
        <begin position="315"/>
        <end position="340"/>
    </location>
</feature>
<feature type="transmembrane region" description="Helical" evidence="7">
    <location>
        <begin position="281"/>
        <end position="298"/>
    </location>
</feature>
<dbReference type="PATRIC" id="fig|1555112.3.peg.209"/>
<feature type="transmembrane region" description="Helical" evidence="7">
    <location>
        <begin position="67"/>
        <end position="88"/>
    </location>
</feature>
<proteinExistence type="predicted"/>
<dbReference type="InterPro" id="IPR043428">
    <property type="entry name" value="LivM-like"/>
</dbReference>
<keyword evidence="3 7" id="KW-0812">Transmembrane</keyword>
<protein>
    <submittedName>
        <fullName evidence="8">Branched-chain amino acid transport system permease protein LivM</fullName>
    </submittedName>
</protein>
<dbReference type="GO" id="GO:0005886">
    <property type="term" value="C:plasma membrane"/>
    <property type="evidence" value="ECO:0007669"/>
    <property type="project" value="UniProtKB-SubCell"/>
</dbReference>
<evidence type="ECO:0000313" key="8">
    <source>
        <dbReference type="EMBL" id="BAS26060.1"/>
    </source>
</evidence>
<name>A0A0K2SG42_LIMPI</name>
<evidence type="ECO:0000256" key="5">
    <source>
        <dbReference type="ARBA" id="ARBA00023136"/>
    </source>
</evidence>
<feature type="transmembrane region" description="Helical" evidence="7">
    <location>
        <begin position="146"/>
        <end position="164"/>
    </location>
</feature>
<feature type="transmembrane region" description="Helical" evidence="7">
    <location>
        <begin position="6"/>
        <end position="23"/>
    </location>
</feature>
<evidence type="ECO:0000313" key="9">
    <source>
        <dbReference type="Proteomes" id="UP000065807"/>
    </source>
</evidence>
<dbReference type="CDD" id="cd06581">
    <property type="entry name" value="TM_PBP1_LivM_like"/>
    <property type="match status" value="1"/>
</dbReference>
<evidence type="ECO:0000256" key="2">
    <source>
        <dbReference type="ARBA" id="ARBA00022475"/>
    </source>
</evidence>
<reference evidence="9" key="2">
    <citation type="journal article" date="2016" name="Int. J. Syst. Evol. Microbiol.">
        <title>Complete genome sequence and cell structure of Limnochorda pilosa, a Gram-negative spore-former within the phylum Firmicutes.</title>
        <authorList>
            <person name="Watanabe M."/>
            <person name="Kojima H."/>
            <person name="Fukui M."/>
        </authorList>
    </citation>
    <scope>NUCLEOTIDE SEQUENCE [LARGE SCALE GENOMIC DNA]</scope>
    <source>
        <strain evidence="9">HC45</strain>
    </source>
</reference>
<keyword evidence="9" id="KW-1185">Reference proteome</keyword>
<dbReference type="Proteomes" id="UP000065807">
    <property type="component" value="Chromosome"/>
</dbReference>
<dbReference type="PANTHER" id="PTHR30482:SF10">
    <property type="entry name" value="HIGH-AFFINITY BRANCHED-CHAIN AMINO ACID TRANSPORT PROTEIN BRAE"/>
    <property type="match status" value="1"/>
</dbReference>
<dbReference type="STRING" id="1555112.LIP_0203"/>
<dbReference type="PANTHER" id="PTHR30482">
    <property type="entry name" value="HIGH-AFFINITY BRANCHED-CHAIN AMINO ACID TRANSPORT SYSTEM PERMEASE"/>
    <property type="match status" value="1"/>
</dbReference>
<dbReference type="AlphaFoldDB" id="A0A0K2SG42"/>
<gene>
    <name evidence="8" type="ORF">LIP_0203</name>
</gene>
<organism evidence="8 9">
    <name type="scientific">Limnochorda pilosa</name>
    <dbReference type="NCBI Taxonomy" id="1555112"/>
    <lineage>
        <taxon>Bacteria</taxon>
        <taxon>Bacillati</taxon>
        <taxon>Bacillota</taxon>
        <taxon>Limnochordia</taxon>
        <taxon>Limnochordales</taxon>
        <taxon>Limnochordaceae</taxon>
        <taxon>Limnochorda</taxon>
    </lineage>
</organism>
<evidence type="ECO:0000256" key="6">
    <source>
        <dbReference type="SAM" id="MobiDB-lite"/>
    </source>
</evidence>
<evidence type="ECO:0000256" key="7">
    <source>
        <dbReference type="SAM" id="Phobius"/>
    </source>
</evidence>
<dbReference type="RefSeq" id="WP_173652444.1">
    <property type="nucleotide sequence ID" value="NZ_AP014924.1"/>
</dbReference>
<keyword evidence="5 7" id="KW-0472">Membrane</keyword>
<evidence type="ECO:0000256" key="4">
    <source>
        <dbReference type="ARBA" id="ARBA00022989"/>
    </source>
</evidence>
<reference evidence="9" key="1">
    <citation type="submission" date="2015-07" db="EMBL/GenBank/DDBJ databases">
        <title>Complete genome sequence and phylogenetic analysis of Limnochorda pilosa.</title>
        <authorList>
            <person name="Watanabe M."/>
            <person name="Kojima H."/>
            <person name="Fukui M."/>
        </authorList>
    </citation>
    <scope>NUCLEOTIDE SEQUENCE [LARGE SCALE GENOMIC DNA]</scope>
    <source>
        <strain evidence="9">HC45</strain>
    </source>
</reference>
<feature type="transmembrane region" description="Helical" evidence="7">
    <location>
        <begin position="35"/>
        <end position="55"/>
    </location>
</feature>
<accession>A0A0K2SG42</accession>
<comment type="subcellular location">
    <subcellularLocation>
        <location evidence="1">Cell membrane</location>
        <topology evidence="1">Multi-pass membrane protein</topology>
    </subcellularLocation>
</comment>
<sequence length="340" mass="35823">MELSGLIAYLVFFISIAGIYALLSLGLNVQWGYTGLFNIGVAGFFAVGAYTSAILTTGPSPNHLGGFGWPVVLALPVSGLLAGLAAYLIGLPTLRLKEDYLAIASIGIAETLRLVLKNEAWLTNGVRGIPGIPRPLAGLVPGRYDAWVFAAGVVAVVAISYLLVERGIRSPWGRVLRAIREDDAVAAAVGKDVFRHRMEALVLGSTIMGVAGALYASFTKFISPDAFMPWNATFLVWVGLILGGSGNNRGAVLGAVLLWAIWSGSDALADALPAALSARAAALRMVLIGVLLEVVLLWRPQGVLGEERQVSRLALEPGPSGLPARSAPARSHNSRHSRQV</sequence>
<dbReference type="InterPro" id="IPR001851">
    <property type="entry name" value="ABC_transp_permease"/>
</dbReference>
<dbReference type="GO" id="GO:0015658">
    <property type="term" value="F:branched-chain amino acid transmembrane transporter activity"/>
    <property type="evidence" value="ECO:0007669"/>
    <property type="project" value="InterPro"/>
</dbReference>
<dbReference type="Pfam" id="PF02653">
    <property type="entry name" value="BPD_transp_2"/>
    <property type="match status" value="1"/>
</dbReference>
<dbReference type="KEGG" id="lpil:LIP_0203"/>
<evidence type="ECO:0000256" key="1">
    <source>
        <dbReference type="ARBA" id="ARBA00004651"/>
    </source>
</evidence>
<evidence type="ECO:0000256" key="3">
    <source>
        <dbReference type="ARBA" id="ARBA00022692"/>
    </source>
</evidence>
<feature type="transmembrane region" description="Helical" evidence="7">
    <location>
        <begin position="200"/>
        <end position="221"/>
    </location>
</feature>
<keyword evidence="4 7" id="KW-1133">Transmembrane helix</keyword>